<dbReference type="Proteomes" id="UP000473885">
    <property type="component" value="Unassembled WGS sequence"/>
</dbReference>
<feature type="domain" description="DUF4236" evidence="1">
    <location>
        <begin position="3"/>
        <end position="56"/>
    </location>
</feature>
<protein>
    <submittedName>
        <fullName evidence="2">DUF4236 domain-containing protein</fullName>
    </submittedName>
</protein>
<reference evidence="2 3" key="1">
    <citation type="submission" date="2019-04" db="EMBL/GenBank/DDBJ databases">
        <title>Genome sequencing of Clostridium botulinum Groups I-IV and Clostridium butyricum.</title>
        <authorList>
            <person name="Brunt J."/>
            <person name="Van Vliet A.H.M."/>
            <person name="Stringer S.C."/>
            <person name="Carter A.T."/>
            <person name="Peck M.W."/>
        </authorList>
    </citation>
    <scope>NUCLEOTIDE SEQUENCE [LARGE SCALE GENOMIC DNA]</scope>
    <source>
        <strain evidence="2 3">IFR 18/094</strain>
    </source>
</reference>
<dbReference type="AlphaFoldDB" id="A0A6M0RED4"/>
<accession>A0A6M0RED4</accession>
<proteinExistence type="predicted"/>
<organism evidence="2 3">
    <name type="scientific">Clostridium niameyense</name>
    <dbReference type="NCBI Taxonomy" id="1622073"/>
    <lineage>
        <taxon>Bacteria</taxon>
        <taxon>Bacillati</taxon>
        <taxon>Bacillota</taxon>
        <taxon>Clostridia</taxon>
        <taxon>Eubacteriales</taxon>
        <taxon>Clostridiaceae</taxon>
        <taxon>Clostridium</taxon>
    </lineage>
</organism>
<sequence>MGLRFRKSIKLGPLRINFSKKGVGYSVGCKGYRVTKRVDGKVQRTVSVPGTGISYTEVEKKNR</sequence>
<evidence type="ECO:0000313" key="3">
    <source>
        <dbReference type="Proteomes" id="UP000473885"/>
    </source>
</evidence>
<comment type="caution">
    <text evidence="2">The sequence shown here is derived from an EMBL/GenBank/DDBJ whole genome shotgun (WGS) entry which is preliminary data.</text>
</comment>
<dbReference type="InterPro" id="IPR025330">
    <property type="entry name" value="DUF4236"/>
</dbReference>
<dbReference type="EMBL" id="SXDP01000013">
    <property type="protein sequence ID" value="NEZ47808.1"/>
    <property type="molecule type" value="Genomic_DNA"/>
</dbReference>
<name>A0A6M0RED4_9CLOT</name>
<evidence type="ECO:0000259" key="1">
    <source>
        <dbReference type="Pfam" id="PF14020"/>
    </source>
</evidence>
<dbReference type="RefSeq" id="WP_163249699.1">
    <property type="nucleotide sequence ID" value="NZ_SXDP01000013.1"/>
</dbReference>
<gene>
    <name evidence="2" type="ORF">FDF74_11510</name>
</gene>
<evidence type="ECO:0000313" key="2">
    <source>
        <dbReference type="EMBL" id="NEZ47808.1"/>
    </source>
</evidence>
<dbReference type="Pfam" id="PF14020">
    <property type="entry name" value="DUF4236"/>
    <property type="match status" value="1"/>
</dbReference>
<keyword evidence="3" id="KW-1185">Reference proteome</keyword>